<reference evidence="3 4" key="1">
    <citation type="submission" date="2018-12" db="EMBL/GenBank/DDBJ databases">
        <title>Draft genome sequence of Embleya hyalina NBRC 13850T.</title>
        <authorList>
            <person name="Komaki H."/>
            <person name="Hosoyama A."/>
            <person name="Kimura A."/>
            <person name="Ichikawa N."/>
            <person name="Tamura T."/>
        </authorList>
    </citation>
    <scope>NUCLEOTIDE SEQUENCE [LARGE SCALE GENOMIC DNA]</scope>
    <source>
        <strain evidence="3 4">NBRC 13850</strain>
    </source>
</reference>
<protein>
    <submittedName>
        <fullName evidence="3">Peptidoglycan-binding protein</fullName>
    </submittedName>
</protein>
<name>A0A401Z6K8_9ACTN</name>
<feature type="compositionally biased region" description="Gly residues" evidence="1">
    <location>
        <begin position="111"/>
        <end position="208"/>
    </location>
</feature>
<evidence type="ECO:0000313" key="3">
    <source>
        <dbReference type="EMBL" id="GCE02491.1"/>
    </source>
</evidence>
<comment type="caution">
    <text evidence="3">The sequence shown here is derived from an EMBL/GenBank/DDBJ whole genome shotgun (WGS) entry which is preliminary data.</text>
</comment>
<dbReference type="AlphaFoldDB" id="A0A401Z6K8"/>
<evidence type="ECO:0000313" key="4">
    <source>
        <dbReference type="Proteomes" id="UP000286931"/>
    </source>
</evidence>
<feature type="compositionally biased region" description="Gly residues" evidence="1">
    <location>
        <begin position="71"/>
        <end position="103"/>
    </location>
</feature>
<dbReference type="InterPro" id="IPR036365">
    <property type="entry name" value="PGBD-like_sf"/>
</dbReference>
<accession>A0A401Z6K8</accession>
<dbReference type="Gene3D" id="1.10.101.10">
    <property type="entry name" value="PGBD-like superfamily/PGBD"/>
    <property type="match status" value="1"/>
</dbReference>
<evidence type="ECO:0000256" key="1">
    <source>
        <dbReference type="SAM" id="MobiDB-lite"/>
    </source>
</evidence>
<dbReference type="EMBL" id="BIFH01000066">
    <property type="protein sequence ID" value="GCE02491.1"/>
    <property type="molecule type" value="Genomic_DNA"/>
</dbReference>
<sequence length="563" mass="53365">MAAAIVAGVGAVGAVATGVIGATTTDGRPSAAERPATATVDRVTLVRSQTVPGTLGYGVATSVEHPSLGGQSAGGQTGAGSTGAGATGGGQTGGGQTGGGPTAGGQTVEGQTGGKQSVGGRTAGGQTGGGSTGGGQAVGGSTGGGSTGGGSTVGGSTVGGSSGGGQAVGGQTAGGQTVGGSSGGGQTSGGPTGGGQTVGGQTLGGQVAGGQTVSGSSGGGQAVGGAAGGGQTISGQTAGGQTAGGQSAGGPTVGGQSAGGRRVDRQIADGQTAGGRLTWLPAPGAVVERGKPVYAVDEHPVPLLYGSTPLYRDLSADMDGQDVRVVEDNLAALGYTGFTVDDHYTSGTADAVRKWQRDLGIPDTGILGPGRAVVAPGARRVAAVAAVPGRAAAGPVLTWTGTERTVAVDLNVQYEDLVQIGTTATVKLPDGTTAEARVTDIGTAASAPPGAGNGRPAEGTSARPQDATLPVVLAVPQQDRLGRFQAAPVEVTLVAETRSNVLAVPINALVALREGGYAIEVVGTGPPGSPGDYRPVTPGMFVNGRVEVSGPDIAQGLAVVVPR</sequence>
<feature type="region of interest" description="Disordered" evidence="1">
    <location>
        <begin position="62"/>
        <end position="262"/>
    </location>
</feature>
<dbReference type="InterPro" id="IPR002477">
    <property type="entry name" value="Peptidoglycan-bd-like"/>
</dbReference>
<dbReference type="InterPro" id="IPR036366">
    <property type="entry name" value="PGBDSf"/>
</dbReference>
<feature type="region of interest" description="Disordered" evidence="1">
    <location>
        <begin position="443"/>
        <end position="467"/>
    </location>
</feature>
<organism evidence="3 4">
    <name type="scientific">Embleya hyalina</name>
    <dbReference type="NCBI Taxonomy" id="516124"/>
    <lineage>
        <taxon>Bacteria</taxon>
        <taxon>Bacillati</taxon>
        <taxon>Actinomycetota</taxon>
        <taxon>Actinomycetes</taxon>
        <taxon>Kitasatosporales</taxon>
        <taxon>Streptomycetaceae</taxon>
        <taxon>Embleya</taxon>
    </lineage>
</organism>
<feature type="compositionally biased region" description="Gly residues" evidence="1">
    <location>
        <begin position="216"/>
        <end position="258"/>
    </location>
</feature>
<dbReference type="Pfam" id="PF01471">
    <property type="entry name" value="PG_binding_1"/>
    <property type="match status" value="1"/>
</dbReference>
<evidence type="ECO:0000259" key="2">
    <source>
        <dbReference type="Pfam" id="PF01471"/>
    </source>
</evidence>
<proteinExistence type="predicted"/>
<gene>
    <name evidence="3" type="ORF">EHYA_10268</name>
</gene>
<dbReference type="SUPFAM" id="SSF47090">
    <property type="entry name" value="PGBD-like"/>
    <property type="match status" value="1"/>
</dbReference>
<dbReference type="Proteomes" id="UP000286931">
    <property type="component" value="Unassembled WGS sequence"/>
</dbReference>
<feature type="domain" description="Peptidoglycan binding-like" evidence="2">
    <location>
        <begin position="320"/>
        <end position="369"/>
    </location>
</feature>
<keyword evidence="4" id="KW-1185">Reference proteome</keyword>